<name>A0A2T0PVG7_9ACTN</name>
<dbReference type="Pfam" id="PF13312">
    <property type="entry name" value="DUF4081"/>
    <property type="match status" value="1"/>
</dbReference>
<gene>
    <name evidence="2" type="ORF">CLV72_109131</name>
</gene>
<dbReference type="EMBL" id="PVZC01000009">
    <property type="protein sequence ID" value="PRX95522.1"/>
    <property type="molecule type" value="Genomic_DNA"/>
</dbReference>
<evidence type="ECO:0000259" key="1">
    <source>
        <dbReference type="PROSITE" id="PS51186"/>
    </source>
</evidence>
<dbReference type="Pfam" id="PF00583">
    <property type="entry name" value="Acetyltransf_1"/>
    <property type="match status" value="1"/>
</dbReference>
<evidence type="ECO:0000313" key="3">
    <source>
        <dbReference type="Proteomes" id="UP000237846"/>
    </source>
</evidence>
<organism evidence="2 3">
    <name type="scientific">Allonocardiopsis opalescens</name>
    <dbReference type="NCBI Taxonomy" id="1144618"/>
    <lineage>
        <taxon>Bacteria</taxon>
        <taxon>Bacillati</taxon>
        <taxon>Actinomycetota</taxon>
        <taxon>Actinomycetes</taxon>
        <taxon>Streptosporangiales</taxon>
        <taxon>Allonocardiopsis</taxon>
    </lineage>
</organism>
<proteinExistence type="predicted"/>
<dbReference type="PROSITE" id="PS51186">
    <property type="entry name" value="GNAT"/>
    <property type="match status" value="1"/>
</dbReference>
<protein>
    <recommendedName>
        <fullName evidence="1">N-acetyltransferase domain-containing protein</fullName>
    </recommendedName>
</protein>
<dbReference type="PIRSF" id="PIRSF021603">
    <property type="entry name" value="UCP21603_acetyltransf"/>
    <property type="match status" value="1"/>
</dbReference>
<dbReference type="InterPro" id="IPR016181">
    <property type="entry name" value="Acyl_CoA_acyltransferase"/>
</dbReference>
<dbReference type="InterPro" id="IPR016794">
    <property type="entry name" value="UCP21603_acetyltransf"/>
</dbReference>
<dbReference type="InterPro" id="IPR000182">
    <property type="entry name" value="GNAT_dom"/>
</dbReference>
<accession>A0A2T0PVG7</accession>
<comment type="caution">
    <text evidence="2">The sequence shown here is derived from an EMBL/GenBank/DDBJ whole genome shotgun (WGS) entry which is preliminary data.</text>
</comment>
<dbReference type="Proteomes" id="UP000237846">
    <property type="component" value="Unassembled WGS sequence"/>
</dbReference>
<evidence type="ECO:0000313" key="2">
    <source>
        <dbReference type="EMBL" id="PRX95522.1"/>
    </source>
</evidence>
<feature type="domain" description="N-acetyltransferase" evidence="1">
    <location>
        <begin position="141"/>
        <end position="283"/>
    </location>
</feature>
<dbReference type="AlphaFoldDB" id="A0A2T0PVG7"/>
<dbReference type="Gene3D" id="3.40.630.30">
    <property type="match status" value="1"/>
</dbReference>
<dbReference type="SUPFAM" id="SSF55729">
    <property type="entry name" value="Acyl-CoA N-acyltransferases (Nat)"/>
    <property type="match status" value="1"/>
</dbReference>
<sequence>MVVLRTSPVRVLAEDDLDRVLDILDQDPIANVFVASRVRAAGLDPHRLGGEVWGFLKGDRLVSLCYAGANLIPIQATPDAVRLFAEHARWRGRRCSSIVGDVRAVAPMWELLRPYWGPARAVRGRQPVLAISAAPAVTADPRVRRVRPTELPVLLPACVAMFTEEVGVAPDSGGDGGALYRARVEELIRKGRSFARFDDGDVTFKAEIGAVTPQACQVQGVWVRPEQRGRRHSVHGMAAVVAAAQTSIAPVVTLYVNDYNTAARATYRRVGFTEVGTFMSVLF</sequence>
<keyword evidence="3" id="KW-1185">Reference proteome</keyword>
<dbReference type="GO" id="GO:0016747">
    <property type="term" value="F:acyltransferase activity, transferring groups other than amino-acyl groups"/>
    <property type="evidence" value="ECO:0007669"/>
    <property type="project" value="InterPro"/>
</dbReference>
<reference evidence="2 3" key="1">
    <citation type="submission" date="2018-03" db="EMBL/GenBank/DDBJ databases">
        <title>Genomic Encyclopedia of Archaeal and Bacterial Type Strains, Phase II (KMG-II): from individual species to whole genera.</title>
        <authorList>
            <person name="Goeker M."/>
        </authorList>
    </citation>
    <scope>NUCLEOTIDE SEQUENCE [LARGE SCALE GENOMIC DNA]</scope>
    <source>
        <strain evidence="2 3">DSM 45601</strain>
    </source>
</reference>
<dbReference type="InterPro" id="IPR025289">
    <property type="entry name" value="DUF4081"/>
</dbReference>